<dbReference type="Gene3D" id="3.40.190.290">
    <property type="match status" value="1"/>
</dbReference>
<proteinExistence type="inferred from homology"/>
<dbReference type="GO" id="GO:0003677">
    <property type="term" value="F:DNA binding"/>
    <property type="evidence" value="ECO:0007669"/>
    <property type="project" value="UniProtKB-KW"/>
</dbReference>
<reference evidence="6 7" key="1">
    <citation type="submission" date="2019-01" db="EMBL/GenBank/DDBJ databases">
        <title>Litorilituus lipolytica sp. nov., isolated from intertidal sand of the Yellow Sea in China.</title>
        <authorList>
            <person name="Liu A."/>
        </authorList>
    </citation>
    <scope>NUCLEOTIDE SEQUENCE [LARGE SCALE GENOMIC DNA]</scope>
    <source>
        <strain evidence="6 7">RZ04</strain>
    </source>
</reference>
<keyword evidence="4" id="KW-0804">Transcription</keyword>
<dbReference type="InterPro" id="IPR036388">
    <property type="entry name" value="WH-like_DNA-bd_sf"/>
</dbReference>
<dbReference type="GO" id="GO:0003700">
    <property type="term" value="F:DNA-binding transcription factor activity"/>
    <property type="evidence" value="ECO:0007669"/>
    <property type="project" value="InterPro"/>
</dbReference>
<organism evidence="6 7">
    <name type="scientific">Litorilituus lipolyticus</name>
    <dbReference type="NCBI Taxonomy" id="2491017"/>
    <lineage>
        <taxon>Bacteria</taxon>
        <taxon>Pseudomonadati</taxon>
        <taxon>Pseudomonadota</taxon>
        <taxon>Gammaproteobacteria</taxon>
        <taxon>Alteromonadales</taxon>
        <taxon>Colwelliaceae</taxon>
        <taxon>Litorilituus</taxon>
    </lineage>
</organism>
<evidence type="ECO:0000259" key="5">
    <source>
        <dbReference type="PROSITE" id="PS50931"/>
    </source>
</evidence>
<accession>A0A502KUQ0</accession>
<dbReference type="PANTHER" id="PTHR30537">
    <property type="entry name" value="HTH-TYPE TRANSCRIPTIONAL REGULATOR"/>
    <property type="match status" value="1"/>
</dbReference>
<dbReference type="OrthoDB" id="9786526at2"/>
<dbReference type="PROSITE" id="PS50931">
    <property type="entry name" value="HTH_LYSR"/>
    <property type="match status" value="1"/>
</dbReference>
<dbReference type="Pfam" id="PF03466">
    <property type="entry name" value="LysR_substrate"/>
    <property type="match status" value="1"/>
</dbReference>
<evidence type="ECO:0000256" key="3">
    <source>
        <dbReference type="ARBA" id="ARBA00023125"/>
    </source>
</evidence>
<evidence type="ECO:0000313" key="6">
    <source>
        <dbReference type="EMBL" id="TPH13413.1"/>
    </source>
</evidence>
<dbReference type="InterPro" id="IPR000847">
    <property type="entry name" value="LysR_HTH_N"/>
</dbReference>
<dbReference type="InterPro" id="IPR058163">
    <property type="entry name" value="LysR-type_TF_proteobact-type"/>
</dbReference>
<dbReference type="InterPro" id="IPR005119">
    <property type="entry name" value="LysR_subst-bd"/>
</dbReference>
<dbReference type="SUPFAM" id="SSF53850">
    <property type="entry name" value="Periplasmic binding protein-like II"/>
    <property type="match status" value="1"/>
</dbReference>
<dbReference type="AlphaFoldDB" id="A0A502KUQ0"/>
<name>A0A502KUQ0_9GAMM</name>
<keyword evidence="7" id="KW-1185">Reference proteome</keyword>
<protein>
    <submittedName>
        <fullName evidence="6">LysR family transcriptional regulator</fullName>
    </submittedName>
</protein>
<feature type="domain" description="HTH lysR-type" evidence="5">
    <location>
        <begin position="1"/>
        <end position="59"/>
    </location>
</feature>
<dbReference type="FunFam" id="1.10.10.10:FF:000001">
    <property type="entry name" value="LysR family transcriptional regulator"/>
    <property type="match status" value="1"/>
</dbReference>
<evidence type="ECO:0000313" key="7">
    <source>
        <dbReference type="Proteomes" id="UP000315303"/>
    </source>
</evidence>
<evidence type="ECO:0000256" key="1">
    <source>
        <dbReference type="ARBA" id="ARBA00009437"/>
    </source>
</evidence>
<dbReference type="EMBL" id="SAWY01000036">
    <property type="protein sequence ID" value="TPH13413.1"/>
    <property type="molecule type" value="Genomic_DNA"/>
</dbReference>
<evidence type="ECO:0000256" key="4">
    <source>
        <dbReference type="ARBA" id="ARBA00023163"/>
    </source>
</evidence>
<dbReference type="CDD" id="cd08422">
    <property type="entry name" value="PBP2_CrgA_like"/>
    <property type="match status" value="1"/>
</dbReference>
<dbReference type="PANTHER" id="PTHR30537:SF5">
    <property type="entry name" value="HTH-TYPE TRANSCRIPTIONAL ACTIVATOR TTDR-RELATED"/>
    <property type="match status" value="1"/>
</dbReference>
<dbReference type="Pfam" id="PF00126">
    <property type="entry name" value="HTH_1"/>
    <property type="match status" value="1"/>
</dbReference>
<comment type="caution">
    <text evidence="6">The sequence shown here is derived from an EMBL/GenBank/DDBJ whole genome shotgun (WGS) entry which is preliminary data.</text>
</comment>
<dbReference type="Gene3D" id="1.10.10.10">
    <property type="entry name" value="Winged helix-like DNA-binding domain superfamily/Winged helix DNA-binding domain"/>
    <property type="match status" value="1"/>
</dbReference>
<dbReference type="InterPro" id="IPR036390">
    <property type="entry name" value="WH_DNA-bd_sf"/>
</dbReference>
<evidence type="ECO:0000256" key="2">
    <source>
        <dbReference type="ARBA" id="ARBA00023015"/>
    </source>
</evidence>
<comment type="similarity">
    <text evidence="1">Belongs to the LysR transcriptional regulatory family.</text>
</comment>
<keyword evidence="3" id="KW-0238">DNA-binding</keyword>
<dbReference type="SUPFAM" id="SSF46785">
    <property type="entry name" value="Winged helix' DNA-binding domain"/>
    <property type="match status" value="1"/>
</dbReference>
<dbReference type="RefSeq" id="WP_140604885.1">
    <property type="nucleotide sequence ID" value="NZ_SAWY01000036.1"/>
</dbReference>
<dbReference type="Proteomes" id="UP000315303">
    <property type="component" value="Unassembled WGS sequence"/>
</dbReference>
<sequence length="297" mass="33864">MATLTRLHYFNRVVETGSISQTSRLLDVQPSSVSRQLTALEKELGVRLINRTSRKLGLTEAGKTYYQYSRRITAEFDEAARIVNDLQQKPKGILKISMTVGFGEFCILPLIPAFSKQYPEIKLELEMTGRVVDLVEENVDIAIRTGQLRDSNLIALKLTDNNFTLCASPQFLRENGMPKSLHDLNNFNCISYEYAGWRDWYLMKEKPNKLNIKSELTIRSINGQKQLALHHAGLALLPIWAVKEELANGSLVKLLNQHVISPYESLSSTYAIYLNRELVAPKVRVFLDFIKKNIDFN</sequence>
<gene>
    <name evidence="6" type="ORF">EPA86_14590</name>
</gene>
<keyword evidence="2" id="KW-0805">Transcription regulation</keyword>